<organism evidence="3">
    <name type="scientific">Psammoneis obaidii</name>
    <dbReference type="NCBI Taxonomy" id="1706219"/>
    <lineage>
        <taxon>Eukaryota</taxon>
        <taxon>Sar</taxon>
        <taxon>Stramenopiles</taxon>
        <taxon>Ochrophyta</taxon>
        <taxon>Bacillariophyta</taxon>
        <taxon>Mediophyceae</taxon>
        <taxon>Biddulphiophycidae</taxon>
        <taxon>Triceratiales</taxon>
        <taxon>Plagiogrammaceae</taxon>
        <taxon>Psammoneis</taxon>
    </lineage>
</organism>
<accession>A0A2U9NS93</accession>
<dbReference type="EMBL" id="MG755803">
    <property type="protein sequence ID" value="AWT39746.1"/>
    <property type="molecule type" value="Genomic_DNA"/>
</dbReference>
<dbReference type="GeneID" id="36959522"/>
<evidence type="ECO:0000256" key="1">
    <source>
        <dbReference type="ARBA" id="ARBA00023125"/>
    </source>
</evidence>
<dbReference type="AlphaFoldDB" id="A0A2U9NS93"/>
<dbReference type="Pfam" id="PF00436">
    <property type="entry name" value="SSB"/>
    <property type="match status" value="1"/>
</dbReference>
<dbReference type="Gene3D" id="2.40.50.140">
    <property type="entry name" value="Nucleic acid-binding proteins"/>
    <property type="match status" value="1"/>
</dbReference>
<sequence>MKIIYMNYASFIVKIIEKPTQIFFDNGTLLTQFIVQIPEFKNKSKCTIVHATIWGKLGYDITQYYQINDYIIVEGYLSIRENLNSEFNFKTFKKAEISIYKIYPFLL</sequence>
<name>A0A2U9NS93_9STRA</name>
<dbReference type="InterPro" id="IPR012340">
    <property type="entry name" value="NA-bd_OB-fold"/>
</dbReference>
<keyword evidence="3" id="KW-0150">Chloroplast</keyword>
<dbReference type="InterPro" id="IPR000424">
    <property type="entry name" value="Primosome_PriB/ssb"/>
</dbReference>
<dbReference type="RefSeq" id="YP_009497033.1">
    <property type="nucleotide sequence ID" value="NC_038004.1"/>
</dbReference>
<evidence type="ECO:0008006" key="4">
    <source>
        <dbReference type="Google" id="ProtNLM"/>
    </source>
</evidence>
<dbReference type="GO" id="GO:0003697">
    <property type="term" value="F:single-stranded DNA binding"/>
    <property type="evidence" value="ECO:0007669"/>
    <property type="project" value="InterPro"/>
</dbReference>
<dbReference type="SUPFAM" id="SSF50249">
    <property type="entry name" value="Nucleic acid-binding proteins"/>
    <property type="match status" value="1"/>
</dbReference>
<reference evidence="3" key="1">
    <citation type="journal article" date="2018" name="Adv. Bot. Res.">
        <title>Evolution of the Plastid Genomes in Diatoms.</title>
        <authorList>
            <person name="Yu M."/>
            <person name="Ashworth M.P."/>
            <person name="Hajrah N.H."/>
            <person name="Khiyami M.A."/>
            <person name="Sabir M.J."/>
            <person name="Alhebshi A.M."/>
            <person name="Al-Malki A.L."/>
            <person name="Sabir J.S.M."/>
            <person name="Theriot E.C."/>
            <person name="Jansen R.K."/>
        </authorList>
    </citation>
    <scope>NUCLEOTIDE SEQUENCE</scope>
</reference>
<geneLocation type="chloroplast" evidence="3"/>
<keyword evidence="3" id="KW-0934">Plastid</keyword>
<evidence type="ECO:0000313" key="3">
    <source>
        <dbReference type="EMBL" id="AWT39746.1"/>
    </source>
</evidence>
<protein>
    <recommendedName>
        <fullName evidence="4">Single-stranded DNA binding protein</fullName>
    </recommendedName>
</protein>
<keyword evidence="1 2" id="KW-0238">DNA-binding</keyword>
<proteinExistence type="predicted"/>
<evidence type="ECO:0000256" key="2">
    <source>
        <dbReference type="PROSITE-ProRule" id="PRU00252"/>
    </source>
</evidence>
<dbReference type="PROSITE" id="PS50935">
    <property type="entry name" value="SSB"/>
    <property type="match status" value="1"/>
</dbReference>